<dbReference type="AlphaFoldDB" id="E3LYI6"/>
<gene>
    <name evidence="1" type="ORF">CRE_04856</name>
</gene>
<dbReference type="Gene3D" id="3.40.50.300">
    <property type="entry name" value="P-loop containing nucleotide triphosphate hydrolases"/>
    <property type="match status" value="1"/>
</dbReference>
<dbReference type="InterPro" id="IPR027417">
    <property type="entry name" value="P-loop_NTPase"/>
</dbReference>
<organism evidence="2">
    <name type="scientific">Caenorhabditis remanei</name>
    <name type="common">Caenorhabditis vulgaris</name>
    <dbReference type="NCBI Taxonomy" id="31234"/>
    <lineage>
        <taxon>Eukaryota</taxon>
        <taxon>Metazoa</taxon>
        <taxon>Ecdysozoa</taxon>
        <taxon>Nematoda</taxon>
        <taxon>Chromadorea</taxon>
        <taxon>Rhabditida</taxon>
        <taxon>Rhabditina</taxon>
        <taxon>Rhabditomorpha</taxon>
        <taxon>Rhabditoidea</taxon>
        <taxon>Rhabditidae</taxon>
        <taxon>Peloderinae</taxon>
        <taxon>Caenorhabditis</taxon>
    </lineage>
</organism>
<keyword evidence="2" id="KW-1185">Reference proteome</keyword>
<reference evidence="1" key="1">
    <citation type="submission" date="2007-07" db="EMBL/GenBank/DDBJ databases">
        <title>PCAP assembly of the Caenorhabditis remanei genome.</title>
        <authorList>
            <consortium name="The Caenorhabditis remanei Sequencing Consortium"/>
            <person name="Wilson R.K."/>
        </authorList>
    </citation>
    <scope>NUCLEOTIDE SEQUENCE [LARGE SCALE GENOMIC DNA]</scope>
    <source>
        <strain evidence="1">PB4641</strain>
    </source>
</reference>
<accession>E3LYI6</accession>
<sequence>MIIVTDEEDYAWLHKTKALFSTFIGIAMPPSTKFQDQKPLVQSLIAANFTAKALSQGAESEQAPGRPYFKVITTSSVQGQGAESEQAPGRPYFKVITTSSVQGQGAESEQATGRPYFKVITTSSVQGQGAESEQATGRPYFKVITTSRALSQGAESEQATGCPYFKVITTSSVQGQGAESEQATGRPYFKVITTSRALSQGAESEQATGCPVLRSFSSEYHHHLESFSSCIVEIKNLSSMALATRLAKSFFFAFPDNCPDPNALLRLFIHESARVVGNAIDPSHRSIFAQEFEALIDQNFSTTQQAVLKHIAQISDNEEEDEEQEGEEKRASTTIDMFDLIYSEVDAHDVVDGLSYEPVVDRVQFQRSIENFLFEHHRNHPKDRIRLFVDWETSGWVQGVMRVIRQASEHMVLTAPPNSGRTQVVKAACVACNATMTHMQVDATCYDTFISRWEYALSRAINIIANTNQHVVILVHLDFCYEKVEPRWMEQIKLWIECPNTQHLISDEQLHTMGEQLIECEKNLATQMQTIGLRLPGQRMCKYLPVETLKEPQALRKVLEARIFDALHVMFLVDPQFKSDFSWCTIFHVPAIEKSHLLSKVSKIISDCKVDDAAQIIVSTFFISKIKKYLQAIGIALPGTVFSQLFEVADCFQIVFRQQKK</sequence>
<dbReference type="PANTHER" id="PTHR46454">
    <property type="entry name" value="DYNEIN AXONEMAL HEAVY CHAIN 7-RELATED"/>
    <property type="match status" value="1"/>
</dbReference>
<dbReference type="InParanoid" id="E3LYI6"/>
<evidence type="ECO:0000313" key="2">
    <source>
        <dbReference type="Proteomes" id="UP000008281"/>
    </source>
</evidence>
<name>E3LYI6_CAERE</name>
<dbReference type="PANTHER" id="PTHR46454:SF17">
    <property type="entry name" value="DYNEIN HEAVY CHAIN LINKER DOMAIN-CONTAINING PROTEIN"/>
    <property type="match status" value="1"/>
</dbReference>
<dbReference type="eggNOG" id="KOG3595">
    <property type="taxonomic scope" value="Eukaryota"/>
</dbReference>
<evidence type="ECO:0000313" key="1">
    <source>
        <dbReference type="EMBL" id="EFO86821.1"/>
    </source>
</evidence>
<dbReference type="HOGENOM" id="CLU_479172_0_0_1"/>
<dbReference type="EMBL" id="DS268419">
    <property type="protein sequence ID" value="EFO86821.1"/>
    <property type="molecule type" value="Genomic_DNA"/>
</dbReference>
<dbReference type="STRING" id="31234.E3LYI6"/>
<protein>
    <submittedName>
        <fullName evidence="1">Uncharacterized protein</fullName>
    </submittedName>
</protein>
<proteinExistence type="predicted"/>
<dbReference type="Proteomes" id="UP000008281">
    <property type="component" value="Unassembled WGS sequence"/>
</dbReference>
<dbReference type="OrthoDB" id="424310at2759"/>